<feature type="region of interest" description="Disordered" evidence="1">
    <location>
        <begin position="27"/>
        <end position="71"/>
    </location>
</feature>
<dbReference type="EMBL" id="UINC01156752">
    <property type="protein sequence ID" value="SVD53345.1"/>
    <property type="molecule type" value="Genomic_DNA"/>
</dbReference>
<evidence type="ECO:0000313" key="2">
    <source>
        <dbReference type="EMBL" id="SVD53345.1"/>
    </source>
</evidence>
<reference evidence="2" key="1">
    <citation type="submission" date="2018-05" db="EMBL/GenBank/DDBJ databases">
        <authorList>
            <person name="Lanie J.A."/>
            <person name="Ng W.-L."/>
            <person name="Kazmierczak K.M."/>
            <person name="Andrzejewski T.M."/>
            <person name="Davidsen T.M."/>
            <person name="Wayne K.J."/>
            <person name="Tettelin H."/>
            <person name="Glass J.I."/>
            <person name="Rusch D."/>
            <person name="Podicherti R."/>
            <person name="Tsui H.-C.T."/>
            <person name="Winkler M.E."/>
        </authorList>
    </citation>
    <scope>NUCLEOTIDE SEQUENCE</scope>
</reference>
<protein>
    <submittedName>
        <fullName evidence="2">Uncharacterized protein</fullName>
    </submittedName>
</protein>
<organism evidence="2">
    <name type="scientific">marine metagenome</name>
    <dbReference type="NCBI Taxonomy" id="408172"/>
    <lineage>
        <taxon>unclassified sequences</taxon>
        <taxon>metagenomes</taxon>
        <taxon>ecological metagenomes</taxon>
    </lineage>
</organism>
<name>A0A382W4Z7_9ZZZZ</name>
<dbReference type="AlphaFoldDB" id="A0A382W4Z7"/>
<evidence type="ECO:0000256" key="1">
    <source>
        <dbReference type="SAM" id="MobiDB-lite"/>
    </source>
</evidence>
<gene>
    <name evidence="2" type="ORF">METZ01_LOCUS406199</name>
</gene>
<accession>A0A382W4Z7</accession>
<feature type="compositionally biased region" description="Basic and acidic residues" evidence="1">
    <location>
        <begin position="40"/>
        <end position="49"/>
    </location>
</feature>
<sequence length="71" mass="7860">MALFLVPNTEAEATLTGGREHIHLNMKEASDLSPETWGDNTREATKENPPRSCTSYPLDGGRTKEWKDVGT</sequence>
<feature type="compositionally biased region" description="Basic and acidic residues" evidence="1">
    <location>
        <begin position="61"/>
        <end position="71"/>
    </location>
</feature>
<feature type="non-terminal residue" evidence="2">
    <location>
        <position position="71"/>
    </location>
</feature>
<proteinExistence type="predicted"/>